<reference evidence="7 8" key="1">
    <citation type="submission" date="2016-10" db="EMBL/GenBank/DDBJ databases">
        <authorList>
            <person name="de Groot N.N."/>
        </authorList>
    </citation>
    <scope>NUCLEOTIDE SEQUENCE [LARGE SCALE GENOMIC DNA]</scope>
    <source>
        <strain evidence="7 8">JCM 19513</strain>
    </source>
</reference>
<evidence type="ECO:0000256" key="2">
    <source>
        <dbReference type="ARBA" id="ARBA00022475"/>
    </source>
</evidence>
<evidence type="ECO:0000256" key="1">
    <source>
        <dbReference type="ARBA" id="ARBA00004651"/>
    </source>
</evidence>
<feature type="transmembrane region" description="Helical" evidence="6">
    <location>
        <begin position="39"/>
        <end position="59"/>
    </location>
</feature>
<evidence type="ECO:0000256" key="3">
    <source>
        <dbReference type="ARBA" id="ARBA00022692"/>
    </source>
</evidence>
<feature type="transmembrane region" description="Helical" evidence="6">
    <location>
        <begin position="6"/>
        <end position="27"/>
    </location>
</feature>
<dbReference type="STRING" id="1429083.GCA_001885685_02520"/>
<dbReference type="InterPro" id="IPR001123">
    <property type="entry name" value="LeuE-type"/>
</dbReference>
<organism evidence="7 8">
    <name type="scientific">Atopomonas hussainii</name>
    <dbReference type="NCBI Taxonomy" id="1429083"/>
    <lineage>
        <taxon>Bacteria</taxon>
        <taxon>Pseudomonadati</taxon>
        <taxon>Pseudomonadota</taxon>
        <taxon>Gammaproteobacteria</taxon>
        <taxon>Pseudomonadales</taxon>
        <taxon>Pseudomonadaceae</taxon>
        <taxon>Atopomonas</taxon>
    </lineage>
</organism>
<feature type="transmembrane region" description="Helical" evidence="6">
    <location>
        <begin position="108"/>
        <end position="125"/>
    </location>
</feature>
<dbReference type="EMBL" id="FOAS01000019">
    <property type="protein sequence ID" value="SEL72409.1"/>
    <property type="molecule type" value="Genomic_DNA"/>
</dbReference>
<sequence length="201" mass="21578">MWQSYWNGLAVAAGLIIAIGTQNAFVLGQSLKREFHLSAATLCILCDALMICLGVFGLTRVLQQHPDALEAIRWAGVVFLLAYAGFAARRAVRPNSLKQHEQRRLSHGAVLVTTLAVTLLNPHFYLDTVLLIGSLGAQQIHPGAYAAGATSASALWFISLALGAAWLAPYLARPITWRLLDSAIAALMLWIAYGLAFPAGA</sequence>
<dbReference type="GO" id="GO:0015171">
    <property type="term" value="F:amino acid transmembrane transporter activity"/>
    <property type="evidence" value="ECO:0007669"/>
    <property type="project" value="TreeGrafter"/>
</dbReference>
<keyword evidence="2" id="KW-1003">Cell membrane</keyword>
<protein>
    <submittedName>
        <fullName evidence="7">L-lysine exporter family protein LysE/ArgO</fullName>
    </submittedName>
</protein>
<comment type="subcellular location">
    <subcellularLocation>
        <location evidence="1">Cell membrane</location>
        <topology evidence="1">Multi-pass membrane protein</topology>
    </subcellularLocation>
</comment>
<dbReference type="AlphaFoldDB" id="A0A1H7SJ53"/>
<evidence type="ECO:0000256" key="5">
    <source>
        <dbReference type="ARBA" id="ARBA00023136"/>
    </source>
</evidence>
<feature type="transmembrane region" description="Helical" evidence="6">
    <location>
        <begin position="179"/>
        <end position="199"/>
    </location>
</feature>
<keyword evidence="5 6" id="KW-0472">Membrane</keyword>
<dbReference type="Pfam" id="PF01810">
    <property type="entry name" value="LysE"/>
    <property type="match status" value="1"/>
</dbReference>
<proteinExistence type="predicted"/>
<name>A0A1H7SJ53_9GAMM</name>
<dbReference type="RefSeq" id="WP_074870418.1">
    <property type="nucleotide sequence ID" value="NZ_FOAS01000019.1"/>
</dbReference>
<keyword evidence="8" id="KW-1185">Reference proteome</keyword>
<keyword evidence="4 6" id="KW-1133">Transmembrane helix</keyword>
<dbReference type="PANTHER" id="PTHR30086">
    <property type="entry name" value="ARGININE EXPORTER PROTEIN ARGO"/>
    <property type="match status" value="1"/>
</dbReference>
<evidence type="ECO:0000256" key="4">
    <source>
        <dbReference type="ARBA" id="ARBA00022989"/>
    </source>
</evidence>
<dbReference type="GO" id="GO:0005886">
    <property type="term" value="C:plasma membrane"/>
    <property type="evidence" value="ECO:0007669"/>
    <property type="project" value="UniProtKB-SubCell"/>
</dbReference>
<dbReference type="Proteomes" id="UP000185766">
    <property type="component" value="Unassembled WGS sequence"/>
</dbReference>
<keyword evidence="3 6" id="KW-0812">Transmembrane</keyword>
<feature type="transmembrane region" description="Helical" evidence="6">
    <location>
        <begin position="145"/>
        <end position="167"/>
    </location>
</feature>
<feature type="transmembrane region" description="Helical" evidence="6">
    <location>
        <begin position="71"/>
        <end position="88"/>
    </location>
</feature>
<dbReference type="PANTHER" id="PTHR30086:SF20">
    <property type="entry name" value="ARGININE EXPORTER PROTEIN ARGO-RELATED"/>
    <property type="match status" value="1"/>
</dbReference>
<evidence type="ECO:0000313" key="8">
    <source>
        <dbReference type="Proteomes" id="UP000185766"/>
    </source>
</evidence>
<evidence type="ECO:0000256" key="6">
    <source>
        <dbReference type="SAM" id="Phobius"/>
    </source>
</evidence>
<gene>
    <name evidence="7" type="ORF">SAMN05216214_11928</name>
</gene>
<evidence type="ECO:0000313" key="7">
    <source>
        <dbReference type="EMBL" id="SEL72409.1"/>
    </source>
</evidence>
<accession>A0A1H7SJ53</accession>